<keyword evidence="3" id="KW-1185">Reference proteome</keyword>
<comment type="caution">
    <text evidence="2">The sequence shown here is derived from an EMBL/GenBank/DDBJ whole genome shotgun (WGS) entry which is preliminary data.</text>
</comment>
<dbReference type="RefSeq" id="WP_302110172.1">
    <property type="nucleotide sequence ID" value="NZ_JAUKTR010000004.1"/>
</dbReference>
<name>A0ABT8SMD9_9CAUL</name>
<dbReference type="CDD" id="cd02440">
    <property type="entry name" value="AdoMet_MTases"/>
    <property type="match status" value="1"/>
</dbReference>
<dbReference type="Gene3D" id="3.40.50.150">
    <property type="entry name" value="Vaccinia Virus protein VP39"/>
    <property type="match status" value="1"/>
</dbReference>
<dbReference type="PANTHER" id="PTHR43861">
    <property type="entry name" value="TRANS-ACONITATE 2-METHYLTRANSFERASE-RELATED"/>
    <property type="match status" value="1"/>
</dbReference>
<dbReference type="GO" id="GO:0008168">
    <property type="term" value="F:methyltransferase activity"/>
    <property type="evidence" value="ECO:0007669"/>
    <property type="project" value="UniProtKB-KW"/>
</dbReference>
<gene>
    <name evidence="2" type="ORF">Q0812_09895</name>
</gene>
<proteinExistence type="predicted"/>
<keyword evidence="2" id="KW-0489">Methyltransferase</keyword>
<evidence type="ECO:0000259" key="1">
    <source>
        <dbReference type="Pfam" id="PF08242"/>
    </source>
</evidence>
<dbReference type="InterPro" id="IPR013217">
    <property type="entry name" value="Methyltransf_12"/>
</dbReference>
<evidence type="ECO:0000313" key="3">
    <source>
        <dbReference type="Proteomes" id="UP001169063"/>
    </source>
</evidence>
<dbReference type="SUPFAM" id="SSF53335">
    <property type="entry name" value="S-adenosyl-L-methionine-dependent methyltransferases"/>
    <property type="match status" value="1"/>
</dbReference>
<feature type="domain" description="Methyltransferase type 12" evidence="1">
    <location>
        <begin position="49"/>
        <end position="144"/>
    </location>
</feature>
<reference evidence="2" key="1">
    <citation type="submission" date="2023-07" db="EMBL/GenBank/DDBJ databases">
        <title>Brevundimonas soil sp. nov., isolated from the soil of chemical plant.</title>
        <authorList>
            <person name="Wu N."/>
        </authorList>
    </citation>
    <scope>NUCLEOTIDE SEQUENCE</scope>
    <source>
        <strain evidence="2">XZ-24</strain>
    </source>
</reference>
<keyword evidence="2" id="KW-0808">Transferase</keyword>
<dbReference type="Pfam" id="PF08242">
    <property type="entry name" value="Methyltransf_12"/>
    <property type="match status" value="1"/>
</dbReference>
<dbReference type="EC" id="2.1.1.-" evidence="2"/>
<dbReference type="EMBL" id="JAUKTR010000004">
    <property type="protein sequence ID" value="MDO1559737.1"/>
    <property type="molecule type" value="Genomic_DNA"/>
</dbReference>
<dbReference type="InterPro" id="IPR029063">
    <property type="entry name" value="SAM-dependent_MTases_sf"/>
</dbReference>
<evidence type="ECO:0000313" key="2">
    <source>
        <dbReference type="EMBL" id="MDO1559737.1"/>
    </source>
</evidence>
<sequence>MKALHFDDADFARHYVEDGPGRFVPGYAVMQRMAAQLIAERAPEGADILVLGAGGGLETLALAQVQPNWRFHGVDPSAEMLALAKTVCGPVLSRTEWTEGYIQDAPAGPFDGATCLLTLHFVPDDGGKLETLGALRRRLKPGAPLVLVDLCLDKAASNYDDRRDRYARFALNSGADADDVEATRTRLKEVLHTVPPARNEALLAEAGFKGIELFYAGLSWRGWVAYA</sequence>
<dbReference type="GO" id="GO:0032259">
    <property type="term" value="P:methylation"/>
    <property type="evidence" value="ECO:0007669"/>
    <property type="project" value="UniProtKB-KW"/>
</dbReference>
<dbReference type="Proteomes" id="UP001169063">
    <property type="component" value="Unassembled WGS sequence"/>
</dbReference>
<organism evidence="2 3">
    <name type="scientific">Peiella sedimenti</name>
    <dbReference type="NCBI Taxonomy" id="3061083"/>
    <lineage>
        <taxon>Bacteria</taxon>
        <taxon>Pseudomonadati</taxon>
        <taxon>Pseudomonadota</taxon>
        <taxon>Alphaproteobacteria</taxon>
        <taxon>Caulobacterales</taxon>
        <taxon>Caulobacteraceae</taxon>
        <taxon>Peiella</taxon>
    </lineage>
</organism>
<accession>A0ABT8SMD9</accession>
<protein>
    <submittedName>
        <fullName evidence="2">Class I SAM-dependent methyltransferase</fullName>
        <ecNumber evidence="2">2.1.1.-</ecNumber>
    </submittedName>
</protein>